<evidence type="ECO:0000256" key="3">
    <source>
        <dbReference type="ARBA" id="ARBA00022741"/>
    </source>
</evidence>
<dbReference type="GO" id="GO:0003677">
    <property type="term" value="F:DNA binding"/>
    <property type="evidence" value="ECO:0007669"/>
    <property type="project" value="UniProtKB-KW"/>
</dbReference>
<dbReference type="SMART" id="SM00487">
    <property type="entry name" value="DEXDc"/>
    <property type="match status" value="1"/>
</dbReference>
<evidence type="ECO:0000313" key="9">
    <source>
        <dbReference type="EMBL" id="GAV08747.1"/>
    </source>
</evidence>
<dbReference type="PROSITE" id="PS51192">
    <property type="entry name" value="HELICASE_ATP_BIND_1"/>
    <property type="match status" value="1"/>
</dbReference>
<sequence>MYRNVIESVDRIQQAKYQGCILAYSMGLGKTLQTLAFLQAVLTSLELNLRTCLVLCPASVVLNWDSEVKEWMAKISQDVALKSFVLDTDNSTKKNQLSVVKDWKESGGVLIMGYSLYLSYCQQAESGKLDRELLTYLRDPGPDILVCDEAHMLKCETGKTLQCVSLINTNARIALTGTPLQNNLNEYYTMVNFVKPALLGSSKEFKIQFLDPIVEGSKKEAARDDVRLMMERSSILRHSLFGCLQIRGASILAKTIPNKTK</sequence>
<evidence type="ECO:0000256" key="6">
    <source>
        <dbReference type="ARBA" id="ARBA00023125"/>
    </source>
</evidence>
<comment type="similarity">
    <text evidence="2">Belongs to the SNF2/RAD54 helicase family.</text>
</comment>
<evidence type="ECO:0000256" key="2">
    <source>
        <dbReference type="ARBA" id="ARBA00007025"/>
    </source>
</evidence>
<keyword evidence="7" id="KW-0539">Nucleus</keyword>
<comment type="subcellular location">
    <subcellularLocation>
        <location evidence="1">Nucleus</location>
    </subcellularLocation>
</comment>
<dbReference type="GO" id="GO:0004386">
    <property type="term" value="F:helicase activity"/>
    <property type="evidence" value="ECO:0007669"/>
    <property type="project" value="UniProtKB-KW"/>
</dbReference>
<dbReference type="GO" id="GO:0016887">
    <property type="term" value="F:ATP hydrolysis activity"/>
    <property type="evidence" value="ECO:0007669"/>
    <property type="project" value="InterPro"/>
</dbReference>
<organism evidence="9 10">
    <name type="scientific">Ramazzottius varieornatus</name>
    <name type="common">Water bear</name>
    <name type="synonym">Tardigrade</name>
    <dbReference type="NCBI Taxonomy" id="947166"/>
    <lineage>
        <taxon>Eukaryota</taxon>
        <taxon>Metazoa</taxon>
        <taxon>Ecdysozoa</taxon>
        <taxon>Tardigrada</taxon>
        <taxon>Eutardigrada</taxon>
        <taxon>Parachela</taxon>
        <taxon>Hypsibioidea</taxon>
        <taxon>Ramazzottiidae</taxon>
        <taxon>Ramazzottius</taxon>
    </lineage>
</organism>
<evidence type="ECO:0000256" key="7">
    <source>
        <dbReference type="ARBA" id="ARBA00023242"/>
    </source>
</evidence>
<dbReference type="InterPro" id="IPR044574">
    <property type="entry name" value="ARIP4-like"/>
</dbReference>
<dbReference type="STRING" id="947166.A0A1D1W5K5"/>
<evidence type="ECO:0000256" key="1">
    <source>
        <dbReference type="ARBA" id="ARBA00004123"/>
    </source>
</evidence>
<keyword evidence="4" id="KW-0378">Hydrolase</keyword>
<dbReference type="Proteomes" id="UP000186922">
    <property type="component" value="Unassembled WGS sequence"/>
</dbReference>
<dbReference type="PANTHER" id="PTHR45797:SF1">
    <property type="entry name" value="HELICASE ARIP4"/>
    <property type="match status" value="1"/>
</dbReference>
<evidence type="ECO:0000256" key="5">
    <source>
        <dbReference type="ARBA" id="ARBA00022840"/>
    </source>
</evidence>
<dbReference type="Gene3D" id="3.40.50.10810">
    <property type="entry name" value="Tandem AAA-ATPase domain"/>
    <property type="match status" value="1"/>
</dbReference>
<protein>
    <recommendedName>
        <fullName evidence="8">Helicase ATP-binding domain-containing protein</fullName>
    </recommendedName>
</protein>
<keyword evidence="5" id="KW-0067">ATP-binding</keyword>
<reference evidence="9 10" key="1">
    <citation type="journal article" date="2016" name="Nat. Commun.">
        <title>Extremotolerant tardigrade genome and improved radiotolerance of human cultured cells by tardigrade-unique protein.</title>
        <authorList>
            <person name="Hashimoto T."/>
            <person name="Horikawa D.D."/>
            <person name="Saito Y."/>
            <person name="Kuwahara H."/>
            <person name="Kozuka-Hata H."/>
            <person name="Shin-I T."/>
            <person name="Minakuchi Y."/>
            <person name="Ohishi K."/>
            <person name="Motoyama A."/>
            <person name="Aizu T."/>
            <person name="Enomoto A."/>
            <person name="Kondo K."/>
            <person name="Tanaka S."/>
            <person name="Hara Y."/>
            <person name="Koshikawa S."/>
            <person name="Sagara H."/>
            <person name="Miura T."/>
            <person name="Yokobori S."/>
            <person name="Miyagawa K."/>
            <person name="Suzuki Y."/>
            <person name="Kubo T."/>
            <person name="Oyama M."/>
            <person name="Kohara Y."/>
            <person name="Fujiyama A."/>
            <person name="Arakawa K."/>
            <person name="Katayama T."/>
            <person name="Toyoda A."/>
            <person name="Kunieda T."/>
        </authorList>
    </citation>
    <scope>NUCLEOTIDE SEQUENCE [LARGE SCALE GENOMIC DNA]</scope>
    <source>
        <strain evidence="9 10">YOKOZUNA-1</strain>
    </source>
</reference>
<evidence type="ECO:0000259" key="8">
    <source>
        <dbReference type="PROSITE" id="PS51192"/>
    </source>
</evidence>
<evidence type="ECO:0000313" key="10">
    <source>
        <dbReference type="Proteomes" id="UP000186922"/>
    </source>
</evidence>
<dbReference type="InterPro" id="IPR000330">
    <property type="entry name" value="SNF2_N"/>
</dbReference>
<dbReference type="PANTHER" id="PTHR45797">
    <property type="entry name" value="RAD54-LIKE"/>
    <property type="match status" value="1"/>
</dbReference>
<proteinExistence type="inferred from homology"/>
<dbReference type="AlphaFoldDB" id="A0A1D1W5K5"/>
<name>A0A1D1W5K5_RAMVA</name>
<dbReference type="GO" id="GO:0005524">
    <property type="term" value="F:ATP binding"/>
    <property type="evidence" value="ECO:0007669"/>
    <property type="project" value="UniProtKB-KW"/>
</dbReference>
<accession>A0A1D1W5K5</accession>
<dbReference type="SUPFAM" id="SSF52540">
    <property type="entry name" value="P-loop containing nucleoside triphosphate hydrolases"/>
    <property type="match status" value="1"/>
</dbReference>
<dbReference type="OrthoDB" id="2020972at2759"/>
<keyword evidence="6" id="KW-0238">DNA-binding</keyword>
<evidence type="ECO:0000256" key="4">
    <source>
        <dbReference type="ARBA" id="ARBA00022806"/>
    </source>
</evidence>
<dbReference type="InterPro" id="IPR014001">
    <property type="entry name" value="Helicase_ATP-bd"/>
</dbReference>
<feature type="domain" description="Helicase ATP-binding" evidence="8">
    <location>
        <begin position="11"/>
        <end position="197"/>
    </location>
</feature>
<dbReference type="InterPro" id="IPR038718">
    <property type="entry name" value="SNF2-like_sf"/>
</dbReference>
<keyword evidence="3" id="KW-0547">Nucleotide-binding</keyword>
<keyword evidence="10" id="KW-1185">Reference proteome</keyword>
<dbReference type="GO" id="GO:0005634">
    <property type="term" value="C:nucleus"/>
    <property type="evidence" value="ECO:0007669"/>
    <property type="project" value="UniProtKB-SubCell"/>
</dbReference>
<dbReference type="Pfam" id="PF00176">
    <property type="entry name" value="SNF2-rel_dom"/>
    <property type="match status" value="1"/>
</dbReference>
<keyword evidence="4" id="KW-0347">Helicase</keyword>
<comment type="caution">
    <text evidence="9">The sequence shown here is derived from an EMBL/GenBank/DDBJ whole genome shotgun (WGS) entry which is preliminary data.</text>
</comment>
<dbReference type="EMBL" id="BDGG01000018">
    <property type="protein sequence ID" value="GAV08747.1"/>
    <property type="molecule type" value="Genomic_DNA"/>
</dbReference>
<dbReference type="InterPro" id="IPR027417">
    <property type="entry name" value="P-loop_NTPase"/>
</dbReference>
<gene>
    <name evidence="9" type="primary">RvY_18395-1</name>
    <name evidence="9" type="synonym">RvY_18395.1</name>
    <name evidence="9" type="ORF">RvY_18395</name>
</gene>